<proteinExistence type="predicted"/>
<protein>
    <submittedName>
        <fullName evidence="2">Uncharacterized protein</fullName>
    </submittedName>
</protein>
<organism evidence="2 3">
    <name type="scientific">Scophthalmus maximus</name>
    <name type="common">Turbot</name>
    <name type="synonym">Psetta maxima</name>
    <dbReference type="NCBI Taxonomy" id="52904"/>
    <lineage>
        <taxon>Eukaryota</taxon>
        <taxon>Metazoa</taxon>
        <taxon>Chordata</taxon>
        <taxon>Craniata</taxon>
        <taxon>Vertebrata</taxon>
        <taxon>Euteleostomi</taxon>
        <taxon>Actinopterygii</taxon>
        <taxon>Neopterygii</taxon>
        <taxon>Teleostei</taxon>
        <taxon>Neoteleostei</taxon>
        <taxon>Acanthomorphata</taxon>
        <taxon>Carangaria</taxon>
        <taxon>Pleuronectiformes</taxon>
        <taxon>Pleuronectoidei</taxon>
        <taxon>Scophthalmidae</taxon>
        <taxon>Scophthalmus</taxon>
    </lineage>
</organism>
<dbReference type="Proteomes" id="UP000438429">
    <property type="component" value="Unassembled WGS sequence"/>
</dbReference>
<feature type="region of interest" description="Disordered" evidence="1">
    <location>
        <begin position="18"/>
        <end position="38"/>
    </location>
</feature>
<gene>
    <name evidence="2" type="ORF">F2P81_016667</name>
</gene>
<comment type="caution">
    <text evidence="2">The sequence shown here is derived from an EMBL/GenBank/DDBJ whole genome shotgun (WGS) entry which is preliminary data.</text>
</comment>
<accession>A0A6A4SP50</accession>
<evidence type="ECO:0000256" key="1">
    <source>
        <dbReference type="SAM" id="MobiDB-lite"/>
    </source>
</evidence>
<dbReference type="EMBL" id="VEVO01000014">
    <property type="protein sequence ID" value="KAF0032112.1"/>
    <property type="molecule type" value="Genomic_DNA"/>
</dbReference>
<name>A0A6A4SP50_SCOMX</name>
<evidence type="ECO:0000313" key="2">
    <source>
        <dbReference type="EMBL" id="KAF0032112.1"/>
    </source>
</evidence>
<sequence length="128" mass="14718">MATGQTTSSCDRMRKAFSMNVHNRPGTKPGETPSAAGSNRTFAERCSWLKMIRVKKKRRVKHLHQCIPTMQRSVYLIREKFIAKKRLDFSQSAQMIALNKPPLVYLSVSTHKQQLCFSDNPRINSQHD</sequence>
<reference evidence="2 3" key="1">
    <citation type="submission" date="2019-06" db="EMBL/GenBank/DDBJ databases">
        <title>Draft genomes of female and male turbot (Scophthalmus maximus).</title>
        <authorList>
            <person name="Xu H."/>
            <person name="Xu X.-W."/>
            <person name="Shao C."/>
            <person name="Chen S."/>
        </authorList>
    </citation>
    <scope>NUCLEOTIDE SEQUENCE [LARGE SCALE GENOMIC DNA]</scope>
    <source>
        <strain evidence="2">Ysfricsl-2016a</strain>
        <tissue evidence="2">Blood</tissue>
    </source>
</reference>
<dbReference type="AlphaFoldDB" id="A0A6A4SP50"/>
<evidence type="ECO:0000313" key="3">
    <source>
        <dbReference type="Proteomes" id="UP000438429"/>
    </source>
</evidence>